<feature type="transmembrane region" description="Helical" evidence="7">
    <location>
        <begin position="6"/>
        <end position="27"/>
    </location>
</feature>
<evidence type="ECO:0000256" key="3">
    <source>
        <dbReference type="ARBA" id="ARBA00022519"/>
    </source>
</evidence>
<keyword evidence="5 7" id="KW-1133">Transmembrane helix</keyword>
<keyword evidence="10" id="KW-1185">Reference proteome</keyword>
<dbReference type="Pfam" id="PF06808">
    <property type="entry name" value="DctM"/>
    <property type="match status" value="1"/>
</dbReference>
<organism evidence="9 10">
    <name type="scientific">Pueribacillus theae</name>
    <dbReference type="NCBI Taxonomy" id="2171751"/>
    <lineage>
        <taxon>Bacteria</taxon>
        <taxon>Bacillati</taxon>
        <taxon>Bacillota</taxon>
        <taxon>Bacilli</taxon>
        <taxon>Bacillales</taxon>
        <taxon>Bacillaceae</taxon>
        <taxon>Pueribacillus</taxon>
    </lineage>
</organism>
<feature type="domain" description="TRAP C4-dicarboxylate transport system permease DctM subunit" evidence="8">
    <location>
        <begin position="2"/>
        <end position="142"/>
    </location>
</feature>
<evidence type="ECO:0000256" key="7">
    <source>
        <dbReference type="SAM" id="Phobius"/>
    </source>
</evidence>
<accession>A0A2U1JI69</accession>
<dbReference type="PANTHER" id="PTHR33362">
    <property type="entry name" value="SIALIC ACID TRAP TRANSPORTER PERMEASE PROTEIN SIAT-RELATED"/>
    <property type="match status" value="1"/>
</dbReference>
<protein>
    <submittedName>
        <fullName evidence="9">TRAP transporter large permease</fullName>
    </submittedName>
</protein>
<evidence type="ECO:0000256" key="6">
    <source>
        <dbReference type="ARBA" id="ARBA00023136"/>
    </source>
</evidence>
<evidence type="ECO:0000256" key="5">
    <source>
        <dbReference type="ARBA" id="ARBA00022989"/>
    </source>
</evidence>
<evidence type="ECO:0000256" key="2">
    <source>
        <dbReference type="ARBA" id="ARBA00022475"/>
    </source>
</evidence>
<gene>
    <name evidence="9" type="ORF">DCC39_18675</name>
</gene>
<reference evidence="9 10" key="1">
    <citation type="submission" date="2018-04" db="EMBL/GenBank/DDBJ databases">
        <title>Camelliibacillus theae gen. nov., sp. nov., isolated from Pu'er tea.</title>
        <authorList>
            <person name="Niu L."/>
        </authorList>
    </citation>
    <scope>NUCLEOTIDE SEQUENCE [LARGE SCALE GENOMIC DNA]</scope>
    <source>
        <strain evidence="9 10">T8</strain>
    </source>
</reference>
<evidence type="ECO:0000259" key="8">
    <source>
        <dbReference type="Pfam" id="PF06808"/>
    </source>
</evidence>
<name>A0A2U1JI69_9BACI</name>
<dbReference type="InterPro" id="IPR010656">
    <property type="entry name" value="DctM"/>
</dbReference>
<keyword evidence="6 7" id="KW-0472">Membrane</keyword>
<keyword evidence="3" id="KW-0997">Cell inner membrane</keyword>
<feature type="non-terminal residue" evidence="9">
    <location>
        <position position="1"/>
    </location>
</feature>
<dbReference type="EMBL" id="QCZG01000090">
    <property type="protein sequence ID" value="PWA04689.1"/>
    <property type="molecule type" value="Genomic_DNA"/>
</dbReference>
<sequence length="151" mass="16532">GFLFAIIIMAFLLNYFMTITKIPIYLADLLNGLSLPPALLFAIIVLMYLILGAIMDALAMVVITIPIILPLITAMGHDLIWFGVIIVLLIALAMITPPVGMNCFVLRGAAPELSLGEIFKGAVIFIIPILLLIVILYLFPEIAIFLPSNMY</sequence>
<proteinExistence type="predicted"/>
<dbReference type="RefSeq" id="WP_116556387.1">
    <property type="nucleotide sequence ID" value="NZ_QCZG01000090.1"/>
</dbReference>
<comment type="caution">
    <text evidence="9">The sequence shown here is derived from an EMBL/GenBank/DDBJ whole genome shotgun (WGS) entry which is preliminary data.</text>
</comment>
<dbReference type="GO" id="GO:0005886">
    <property type="term" value="C:plasma membrane"/>
    <property type="evidence" value="ECO:0007669"/>
    <property type="project" value="UniProtKB-SubCell"/>
</dbReference>
<dbReference type="PANTHER" id="PTHR33362:SF5">
    <property type="entry name" value="C4-DICARBOXYLATE TRAP TRANSPORTER LARGE PERMEASE PROTEIN DCTM"/>
    <property type="match status" value="1"/>
</dbReference>
<feature type="transmembrane region" description="Helical" evidence="7">
    <location>
        <begin position="39"/>
        <end position="68"/>
    </location>
</feature>
<evidence type="ECO:0000313" key="10">
    <source>
        <dbReference type="Proteomes" id="UP000245998"/>
    </source>
</evidence>
<feature type="transmembrane region" description="Helical" evidence="7">
    <location>
        <begin position="118"/>
        <end position="139"/>
    </location>
</feature>
<evidence type="ECO:0000313" key="9">
    <source>
        <dbReference type="EMBL" id="PWA04689.1"/>
    </source>
</evidence>
<comment type="subcellular location">
    <subcellularLocation>
        <location evidence="1">Cell inner membrane</location>
        <topology evidence="1">Multi-pass membrane protein</topology>
    </subcellularLocation>
</comment>
<keyword evidence="4 7" id="KW-0812">Transmembrane</keyword>
<keyword evidence="2" id="KW-1003">Cell membrane</keyword>
<evidence type="ECO:0000256" key="4">
    <source>
        <dbReference type="ARBA" id="ARBA00022692"/>
    </source>
</evidence>
<dbReference type="GO" id="GO:0022857">
    <property type="term" value="F:transmembrane transporter activity"/>
    <property type="evidence" value="ECO:0007669"/>
    <property type="project" value="TreeGrafter"/>
</dbReference>
<dbReference type="Proteomes" id="UP000245998">
    <property type="component" value="Unassembled WGS sequence"/>
</dbReference>
<feature type="transmembrane region" description="Helical" evidence="7">
    <location>
        <begin position="80"/>
        <end position="106"/>
    </location>
</feature>
<evidence type="ECO:0000256" key="1">
    <source>
        <dbReference type="ARBA" id="ARBA00004429"/>
    </source>
</evidence>
<dbReference type="InterPro" id="IPR004681">
    <property type="entry name" value="TRAP_DctM"/>
</dbReference>
<dbReference type="AlphaFoldDB" id="A0A2U1JI69"/>